<gene>
    <name evidence="1" type="ORF">AXF42_Ash019028</name>
</gene>
<dbReference type="PANTHER" id="PTHR33443">
    <property type="entry name" value="ZGC:112980"/>
    <property type="match status" value="1"/>
</dbReference>
<dbReference type="STRING" id="1088818.A0A2I0AC57"/>
<dbReference type="Proteomes" id="UP000236161">
    <property type="component" value="Unassembled WGS sequence"/>
</dbReference>
<keyword evidence="2" id="KW-1185">Reference proteome</keyword>
<evidence type="ECO:0000313" key="1">
    <source>
        <dbReference type="EMBL" id="PKA53120.1"/>
    </source>
</evidence>
<organism evidence="1 2">
    <name type="scientific">Apostasia shenzhenica</name>
    <dbReference type="NCBI Taxonomy" id="1088818"/>
    <lineage>
        <taxon>Eukaryota</taxon>
        <taxon>Viridiplantae</taxon>
        <taxon>Streptophyta</taxon>
        <taxon>Embryophyta</taxon>
        <taxon>Tracheophyta</taxon>
        <taxon>Spermatophyta</taxon>
        <taxon>Magnoliopsida</taxon>
        <taxon>Liliopsida</taxon>
        <taxon>Asparagales</taxon>
        <taxon>Orchidaceae</taxon>
        <taxon>Apostasioideae</taxon>
        <taxon>Apostasia</taxon>
    </lineage>
</organism>
<dbReference type="EMBL" id="KZ452000">
    <property type="protein sequence ID" value="PKA53120.1"/>
    <property type="molecule type" value="Genomic_DNA"/>
</dbReference>
<name>A0A2I0AC57_9ASPA</name>
<reference evidence="1 2" key="1">
    <citation type="journal article" date="2017" name="Nature">
        <title>The Apostasia genome and the evolution of orchids.</title>
        <authorList>
            <person name="Zhang G.Q."/>
            <person name="Liu K.W."/>
            <person name="Li Z."/>
            <person name="Lohaus R."/>
            <person name="Hsiao Y.Y."/>
            <person name="Niu S.C."/>
            <person name="Wang J.Y."/>
            <person name="Lin Y.C."/>
            <person name="Xu Q."/>
            <person name="Chen L.J."/>
            <person name="Yoshida K."/>
            <person name="Fujiwara S."/>
            <person name="Wang Z.W."/>
            <person name="Zhang Y.Q."/>
            <person name="Mitsuda N."/>
            <person name="Wang M."/>
            <person name="Liu G.H."/>
            <person name="Pecoraro L."/>
            <person name="Huang H.X."/>
            <person name="Xiao X.J."/>
            <person name="Lin M."/>
            <person name="Wu X.Y."/>
            <person name="Wu W.L."/>
            <person name="Chen Y.Y."/>
            <person name="Chang S.B."/>
            <person name="Sakamoto S."/>
            <person name="Ohme-Takagi M."/>
            <person name="Yagi M."/>
            <person name="Zeng S.J."/>
            <person name="Shen C.Y."/>
            <person name="Yeh C.M."/>
            <person name="Luo Y.B."/>
            <person name="Tsai W.C."/>
            <person name="Van de Peer Y."/>
            <person name="Liu Z.J."/>
        </authorList>
    </citation>
    <scope>NUCLEOTIDE SEQUENCE [LARGE SCALE GENOMIC DNA]</scope>
    <source>
        <strain evidence="2">cv. Shenzhen</strain>
        <tissue evidence="1">Stem</tissue>
    </source>
</reference>
<sequence length="132" mass="14916">MEEEDEKGKVVKIASWRARGKEKEDDDCYEIEAINFARKLSVSSSGGGGDDDVAIVAKKGEVEVALRDFSHPRHLCGNYPFGGTPHEKYCKKCFCYKCEIAAPCSLWWGTDGHCHVLWKKPKRDPFFDSPLM</sequence>
<proteinExistence type="predicted"/>
<protein>
    <submittedName>
        <fullName evidence="1">Uncharacterized protein</fullName>
    </submittedName>
</protein>
<dbReference type="PANTHER" id="PTHR33443:SF30">
    <property type="entry name" value="SARCOSINE DEHYDROGENASE-2C PROTEIN"/>
    <property type="match status" value="1"/>
</dbReference>
<evidence type="ECO:0000313" key="2">
    <source>
        <dbReference type="Proteomes" id="UP000236161"/>
    </source>
</evidence>
<dbReference type="OrthoDB" id="266020at2759"/>
<dbReference type="AlphaFoldDB" id="A0A2I0AC57"/>
<accession>A0A2I0AC57</accession>
<dbReference type="InterPro" id="IPR053234">
    <property type="entry name" value="RPM1_Interactor"/>
</dbReference>